<gene>
    <name evidence="3" type="primary">LOC111013370</name>
</gene>
<evidence type="ECO:0000313" key="3">
    <source>
        <dbReference type="RefSeq" id="XP_022143493.1"/>
    </source>
</evidence>
<evidence type="ECO:0000313" key="2">
    <source>
        <dbReference type="Proteomes" id="UP000504603"/>
    </source>
</evidence>
<evidence type="ECO:0000259" key="1">
    <source>
        <dbReference type="Pfam" id="PF00078"/>
    </source>
</evidence>
<dbReference type="PANTHER" id="PTHR46890:SF48">
    <property type="entry name" value="RNA-DIRECTED DNA POLYMERASE"/>
    <property type="match status" value="1"/>
</dbReference>
<dbReference type="InterPro" id="IPR000477">
    <property type="entry name" value="RT_dom"/>
</dbReference>
<dbReference type="Pfam" id="PF00078">
    <property type="entry name" value="RVT_1"/>
    <property type="match status" value="1"/>
</dbReference>
<reference evidence="3" key="1">
    <citation type="submission" date="2025-08" db="UniProtKB">
        <authorList>
            <consortium name="RefSeq"/>
        </authorList>
    </citation>
    <scope>IDENTIFICATION</scope>
    <source>
        <strain evidence="3">OHB3-1</strain>
    </source>
</reference>
<feature type="domain" description="Reverse transcriptase" evidence="1">
    <location>
        <begin position="5"/>
        <end position="177"/>
    </location>
</feature>
<protein>
    <submittedName>
        <fullName evidence="3">Uncharacterized protein LOC111013370</fullName>
    </submittedName>
</protein>
<name>A0A6J1CQU9_MOMCH</name>
<dbReference type="Proteomes" id="UP000504603">
    <property type="component" value="Unplaced"/>
</dbReference>
<dbReference type="RefSeq" id="XP_022143493.1">
    <property type="nucleotide sequence ID" value="XM_022287801.1"/>
</dbReference>
<accession>A0A6J1CQU9</accession>
<organism evidence="2 3">
    <name type="scientific">Momordica charantia</name>
    <name type="common">Bitter gourd</name>
    <name type="synonym">Balsam pear</name>
    <dbReference type="NCBI Taxonomy" id="3673"/>
    <lineage>
        <taxon>Eukaryota</taxon>
        <taxon>Viridiplantae</taxon>
        <taxon>Streptophyta</taxon>
        <taxon>Embryophyta</taxon>
        <taxon>Tracheophyta</taxon>
        <taxon>Spermatophyta</taxon>
        <taxon>Magnoliopsida</taxon>
        <taxon>eudicotyledons</taxon>
        <taxon>Gunneridae</taxon>
        <taxon>Pentapetalae</taxon>
        <taxon>rosids</taxon>
        <taxon>fabids</taxon>
        <taxon>Cucurbitales</taxon>
        <taxon>Cucurbitaceae</taxon>
        <taxon>Momordiceae</taxon>
        <taxon>Momordica</taxon>
    </lineage>
</organism>
<dbReference type="OrthoDB" id="1936608at2759"/>
<dbReference type="AlphaFoldDB" id="A0A6J1CQU9"/>
<keyword evidence="2" id="KW-1185">Reference proteome</keyword>
<dbReference type="PANTHER" id="PTHR46890">
    <property type="entry name" value="NON-LTR RETROLELEMENT REVERSE TRANSCRIPTASE-LIKE PROTEIN-RELATED"/>
    <property type="match status" value="1"/>
</dbReference>
<dbReference type="InterPro" id="IPR052343">
    <property type="entry name" value="Retrotransposon-Effector_Assoc"/>
</dbReference>
<dbReference type="GeneID" id="111013370"/>
<sequence>MANRYKRVLGAMISPAQSAFILNRAITDNIIIGHECLHHIRNQKTGSSGLAALKLDLSKAFDRVEWTYIERLMLKFGFARDWVNLIMRCISSTRISIILNGSPTGSMITTRDANATGRLHSLSFAPSGPLVSHLLFANDSLIFFRANELQFLALKDLLSVYGTTSDQCINFAKSALIFSPNVHILRQQFLPSLLDVVLVNDFGNYFGLPSSFSRRKGQDWRFLKDRIWRVMQDLGATDHVAKDRGVYVEFRRIPSGASWLYVGNNARVPVKGIGS</sequence>
<proteinExistence type="predicted"/>
<dbReference type="KEGG" id="mcha:111013370"/>